<organism evidence="2 3">
    <name type="scientific">Novosphingobium sediminis</name>
    <dbReference type="NCBI Taxonomy" id="707214"/>
    <lineage>
        <taxon>Bacteria</taxon>
        <taxon>Pseudomonadati</taxon>
        <taxon>Pseudomonadota</taxon>
        <taxon>Alphaproteobacteria</taxon>
        <taxon>Sphingomonadales</taxon>
        <taxon>Sphingomonadaceae</taxon>
        <taxon>Novosphingobium</taxon>
    </lineage>
</organism>
<reference evidence="2 3" key="1">
    <citation type="submission" date="2019-07" db="EMBL/GenBank/DDBJ databases">
        <title>Whole genome shotgun sequence of Novosphingobium sediminis NBRC 106119.</title>
        <authorList>
            <person name="Hosoyama A."/>
            <person name="Uohara A."/>
            <person name="Ohji S."/>
            <person name="Ichikawa N."/>
        </authorList>
    </citation>
    <scope>NUCLEOTIDE SEQUENCE [LARGE SCALE GENOMIC DNA]</scope>
    <source>
        <strain evidence="2 3">NBRC 106119</strain>
    </source>
</reference>
<comment type="caution">
    <text evidence="2">The sequence shown here is derived from an EMBL/GenBank/DDBJ whole genome shotgun (WGS) entry which is preliminary data.</text>
</comment>
<accession>A0A512AGI9</accession>
<keyword evidence="3" id="KW-1185">Reference proteome</keyword>
<dbReference type="Pfam" id="PF10677">
    <property type="entry name" value="DUF2490"/>
    <property type="match status" value="1"/>
</dbReference>
<feature type="chain" id="PRO_5021700036" description="DUF2490 domain-containing protein" evidence="1">
    <location>
        <begin position="28"/>
        <end position="228"/>
    </location>
</feature>
<name>A0A512AGI9_9SPHN</name>
<evidence type="ECO:0000313" key="3">
    <source>
        <dbReference type="Proteomes" id="UP000321464"/>
    </source>
</evidence>
<dbReference type="RefSeq" id="WP_246135009.1">
    <property type="nucleotide sequence ID" value="NZ_BJYR01000005.1"/>
</dbReference>
<evidence type="ECO:0000256" key="1">
    <source>
        <dbReference type="SAM" id="SignalP"/>
    </source>
</evidence>
<evidence type="ECO:0008006" key="4">
    <source>
        <dbReference type="Google" id="ProtNLM"/>
    </source>
</evidence>
<evidence type="ECO:0000313" key="2">
    <source>
        <dbReference type="EMBL" id="GEN98824.1"/>
    </source>
</evidence>
<dbReference type="Proteomes" id="UP000321464">
    <property type="component" value="Unassembled WGS sequence"/>
</dbReference>
<dbReference type="EMBL" id="BJYR01000005">
    <property type="protein sequence ID" value="GEN98824.1"/>
    <property type="molecule type" value="Genomic_DNA"/>
</dbReference>
<dbReference type="AlphaFoldDB" id="A0A512AGI9"/>
<protein>
    <recommendedName>
        <fullName evidence="4">DUF2490 domain-containing protein</fullName>
    </recommendedName>
</protein>
<gene>
    <name evidence="2" type="ORF">NSE01_06570</name>
</gene>
<keyword evidence="1" id="KW-0732">Signal</keyword>
<feature type="signal peptide" evidence="1">
    <location>
        <begin position="1"/>
        <end position="27"/>
    </location>
</feature>
<proteinExistence type="predicted"/>
<dbReference type="InterPro" id="IPR019619">
    <property type="entry name" value="DUF2490"/>
</dbReference>
<sequence length="228" mass="25823">MLRNFSRIAASSFAAAMVVCAAHTSHARDDAQAWATANLNVDLGGGFRASNEIEVRVSDNRGLYEVENHLMIGYKPTKNVTLWLGYTHNPQYDHGDFTRMEHRFRQQVNVDNFLQLGNVKFSGRLRLEERWREGQGGPAWRLRPQIKAVMPIAGKVNLVVSHESFFDLNTSAFQRVRGEERMRNFVGIGAPITKKVKFETGYMLQHSFVRGAPDNNDHAFLLALTGNF</sequence>